<evidence type="ECO:0000313" key="6">
    <source>
        <dbReference type="EMBL" id="PWE00555.1"/>
    </source>
</evidence>
<name>A0A2U2BBV4_9BACT</name>
<protein>
    <submittedName>
        <fullName evidence="6">TraR/DksA family transcriptional regulator</fullName>
    </submittedName>
</protein>
<sequence length="111" mass="12625">MKPDERQHLKSTIERKITKAKREIEELEELTKPIAPENSIGRVSRMDAINNKSVNEAALGQTRQKLKKLERALENVDKDDFGTCYKCGQPIPMGRLVLVPESTLCMRCASR</sequence>
<evidence type="ECO:0000256" key="4">
    <source>
        <dbReference type="PROSITE-ProRule" id="PRU00510"/>
    </source>
</evidence>
<keyword evidence="1" id="KW-0479">Metal-binding</keyword>
<evidence type="ECO:0000256" key="1">
    <source>
        <dbReference type="ARBA" id="ARBA00022723"/>
    </source>
</evidence>
<dbReference type="AlphaFoldDB" id="A0A2U2BBV4"/>
<accession>A0A2U2BBV4</accession>
<reference evidence="6 7" key="1">
    <citation type="submission" date="2018-05" db="EMBL/GenBank/DDBJ databases">
        <title>Marinilabilia rubrum sp. nov., isolated from saltern sediment.</title>
        <authorList>
            <person name="Zhang R."/>
        </authorList>
    </citation>
    <scope>NUCLEOTIDE SEQUENCE [LARGE SCALE GENOMIC DNA]</scope>
    <source>
        <strain evidence="6 7">WTE16</strain>
    </source>
</reference>
<organism evidence="6 7">
    <name type="scientific">Marinilabilia rubra</name>
    <dbReference type="NCBI Taxonomy" id="2162893"/>
    <lineage>
        <taxon>Bacteria</taxon>
        <taxon>Pseudomonadati</taxon>
        <taxon>Bacteroidota</taxon>
        <taxon>Bacteroidia</taxon>
        <taxon>Marinilabiliales</taxon>
        <taxon>Marinilabiliaceae</taxon>
        <taxon>Marinilabilia</taxon>
    </lineage>
</organism>
<dbReference type="PROSITE" id="PS51128">
    <property type="entry name" value="ZF_DKSA_2"/>
    <property type="match status" value="1"/>
</dbReference>
<dbReference type="EMBL" id="QEWP01000003">
    <property type="protein sequence ID" value="PWE00555.1"/>
    <property type="molecule type" value="Genomic_DNA"/>
</dbReference>
<proteinExistence type="predicted"/>
<keyword evidence="7" id="KW-1185">Reference proteome</keyword>
<evidence type="ECO:0000313" key="7">
    <source>
        <dbReference type="Proteomes" id="UP000244956"/>
    </source>
</evidence>
<feature type="domain" description="Zinc finger DksA/TraR C4-type" evidence="5">
    <location>
        <begin position="80"/>
        <end position="111"/>
    </location>
</feature>
<dbReference type="Gene3D" id="1.20.120.910">
    <property type="entry name" value="DksA, coiled-coil domain"/>
    <property type="match status" value="1"/>
</dbReference>
<keyword evidence="2" id="KW-0863">Zinc-finger</keyword>
<gene>
    <name evidence="6" type="ORF">DDZ16_06140</name>
</gene>
<dbReference type="GO" id="GO:0008270">
    <property type="term" value="F:zinc ion binding"/>
    <property type="evidence" value="ECO:0007669"/>
    <property type="project" value="UniProtKB-KW"/>
</dbReference>
<evidence type="ECO:0000256" key="2">
    <source>
        <dbReference type="ARBA" id="ARBA00022771"/>
    </source>
</evidence>
<feature type="zinc finger region" description="dksA C4-type" evidence="4">
    <location>
        <begin position="84"/>
        <end position="108"/>
    </location>
</feature>
<comment type="caution">
    <text evidence="6">The sequence shown here is derived from an EMBL/GenBank/DDBJ whole genome shotgun (WGS) entry which is preliminary data.</text>
</comment>
<dbReference type="SUPFAM" id="SSF57716">
    <property type="entry name" value="Glucocorticoid receptor-like (DNA-binding domain)"/>
    <property type="match status" value="1"/>
</dbReference>
<evidence type="ECO:0000256" key="3">
    <source>
        <dbReference type="ARBA" id="ARBA00022833"/>
    </source>
</evidence>
<dbReference type="Pfam" id="PF01258">
    <property type="entry name" value="zf-dskA_traR"/>
    <property type="match status" value="1"/>
</dbReference>
<dbReference type="InterPro" id="IPR000962">
    <property type="entry name" value="Znf_DskA_TraR"/>
</dbReference>
<evidence type="ECO:0000259" key="5">
    <source>
        <dbReference type="Pfam" id="PF01258"/>
    </source>
</evidence>
<keyword evidence="3" id="KW-0862">Zinc</keyword>
<dbReference type="OrthoDB" id="1121111at2"/>
<dbReference type="PANTHER" id="PTHR33823">
    <property type="entry name" value="RNA POLYMERASE-BINDING TRANSCRIPTION FACTOR DKSA-RELATED"/>
    <property type="match status" value="1"/>
</dbReference>
<dbReference type="Proteomes" id="UP000244956">
    <property type="component" value="Unassembled WGS sequence"/>
</dbReference>
<dbReference type="PANTHER" id="PTHR33823:SF4">
    <property type="entry name" value="GENERAL STRESS PROTEIN 16O"/>
    <property type="match status" value="1"/>
</dbReference>